<accession>A0A6A7K5U1</accession>
<feature type="domain" description="AB hydrolase-1" evidence="1">
    <location>
        <begin position="28"/>
        <end position="126"/>
    </location>
</feature>
<dbReference type="Proteomes" id="UP000440004">
    <property type="component" value="Unassembled WGS sequence"/>
</dbReference>
<dbReference type="PRINTS" id="PR00111">
    <property type="entry name" value="ABHYDROLASE"/>
</dbReference>
<dbReference type="EMBL" id="WHNX01000004">
    <property type="protein sequence ID" value="MPW24849.1"/>
    <property type="molecule type" value="Genomic_DNA"/>
</dbReference>
<evidence type="ECO:0000313" key="3">
    <source>
        <dbReference type="Proteomes" id="UP000440004"/>
    </source>
</evidence>
<dbReference type="GO" id="GO:0017171">
    <property type="term" value="F:serine hydrolase activity"/>
    <property type="evidence" value="ECO:0007669"/>
    <property type="project" value="TreeGrafter"/>
</dbReference>
<name>A0A6A7K5U1_9FIRM</name>
<reference evidence="2 3" key="1">
    <citation type="submission" date="2019-10" db="EMBL/GenBank/DDBJ databases">
        <title>Alkalibaculum tamaniensis sp.nov., a new alkaliphilic acetogen, isolated on methoxylated aromatics from a mud volcano.</title>
        <authorList>
            <person name="Khomyakova M.A."/>
            <person name="Merkel A.Y."/>
            <person name="Bonch-Osmolovskaya E.A."/>
            <person name="Slobodkin A.I."/>
        </authorList>
    </citation>
    <scope>NUCLEOTIDE SEQUENCE [LARGE SCALE GENOMIC DNA]</scope>
    <source>
        <strain evidence="2 3">M08DMB</strain>
    </source>
</reference>
<dbReference type="AlphaFoldDB" id="A0A6A7K5U1"/>
<keyword evidence="2" id="KW-0378">Hydrolase</keyword>
<keyword evidence="3" id="KW-1185">Reference proteome</keyword>
<dbReference type="Gene3D" id="3.40.50.1820">
    <property type="entry name" value="alpha/beta hydrolase"/>
    <property type="match status" value="1"/>
</dbReference>
<dbReference type="PANTHER" id="PTHR46331:SF2">
    <property type="entry name" value="VALACYCLOVIR HYDROLASE"/>
    <property type="match status" value="1"/>
</dbReference>
<dbReference type="Pfam" id="PF00561">
    <property type="entry name" value="Abhydrolase_1"/>
    <property type="match status" value="1"/>
</dbReference>
<evidence type="ECO:0000259" key="1">
    <source>
        <dbReference type="Pfam" id="PF00561"/>
    </source>
</evidence>
<protein>
    <submittedName>
        <fullName evidence="2">Alpha/beta fold hydrolase</fullName>
    </submittedName>
</protein>
<comment type="caution">
    <text evidence="2">The sequence shown here is derived from an EMBL/GenBank/DDBJ whole genome shotgun (WGS) entry which is preliminary data.</text>
</comment>
<evidence type="ECO:0000313" key="2">
    <source>
        <dbReference type="EMBL" id="MPW24849.1"/>
    </source>
</evidence>
<dbReference type="InterPro" id="IPR000073">
    <property type="entry name" value="AB_hydrolase_1"/>
</dbReference>
<organism evidence="2 3">
    <name type="scientific">Alkalibaculum sporogenes</name>
    <dbReference type="NCBI Taxonomy" id="2655001"/>
    <lineage>
        <taxon>Bacteria</taxon>
        <taxon>Bacillati</taxon>
        <taxon>Bacillota</taxon>
        <taxon>Clostridia</taxon>
        <taxon>Eubacteriales</taxon>
        <taxon>Eubacteriaceae</taxon>
        <taxon>Alkalibaculum</taxon>
    </lineage>
</organism>
<dbReference type="RefSeq" id="WP_152801739.1">
    <property type="nucleotide sequence ID" value="NZ_WHNX01000004.1"/>
</dbReference>
<gene>
    <name evidence="2" type="ORF">GC105_03470</name>
</gene>
<dbReference type="InterPro" id="IPR029058">
    <property type="entry name" value="AB_hydrolase_fold"/>
</dbReference>
<dbReference type="PANTHER" id="PTHR46331">
    <property type="entry name" value="VALACYCLOVIR HYDROLASE"/>
    <property type="match status" value="1"/>
</dbReference>
<sequence length="241" mass="27175">MIKPKYTGCVSVNTAKIFYQVFGENQRTIIFLHGNGEDWNVFYNQIKPCSKHFKVVTIDSRGHGKSTFGSEQLSITIMANDVIEVMNELNITRADVIGFSDGGNIAIQLALKYPQRIEKLVIAGANLYPRGIKTIAQIPTVLKFYFYMSISLFSNRAKEQLQILNLMVNNPKFKIENLKGIKTPTLVLAGEDDMIKEEHTELIANSISNSSLEIIPNTSHFIFYEEPHKVNAIIISYLLGE</sequence>
<dbReference type="SUPFAM" id="SSF53474">
    <property type="entry name" value="alpha/beta-Hydrolases"/>
    <property type="match status" value="1"/>
</dbReference>
<proteinExistence type="predicted"/>